<organism evidence="2 3">
    <name type="scientific">Kipferlia bialata</name>
    <dbReference type="NCBI Taxonomy" id="797122"/>
    <lineage>
        <taxon>Eukaryota</taxon>
        <taxon>Metamonada</taxon>
        <taxon>Carpediemonas-like organisms</taxon>
        <taxon>Kipferlia</taxon>
    </lineage>
</organism>
<dbReference type="AlphaFoldDB" id="A0A9K3CRL1"/>
<feature type="compositionally biased region" description="Low complexity" evidence="1">
    <location>
        <begin position="160"/>
        <end position="173"/>
    </location>
</feature>
<evidence type="ECO:0000313" key="2">
    <source>
        <dbReference type="EMBL" id="GIQ82014.1"/>
    </source>
</evidence>
<gene>
    <name evidence="2" type="ORF">KIPB_003078</name>
</gene>
<evidence type="ECO:0000256" key="1">
    <source>
        <dbReference type="SAM" id="MobiDB-lite"/>
    </source>
</evidence>
<accession>A0A9K3CRL1</accession>
<feature type="compositionally biased region" description="Polar residues" evidence="1">
    <location>
        <begin position="123"/>
        <end position="150"/>
    </location>
</feature>
<dbReference type="EMBL" id="BDIP01000562">
    <property type="protein sequence ID" value="GIQ82014.1"/>
    <property type="molecule type" value="Genomic_DNA"/>
</dbReference>
<keyword evidence="3" id="KW-1185">Reference proteome</keyword>
<dbReference type="Proteomes" id="UP000265618">
    <property type="component" value="Unassembled WGS sequence"/>
</dbReference>
<reference evidence="2 3" key="1">
    <citation type="journal article" date="2018" name="PLoS ONE">
        <title>The draft genome of Kipferlia bialata reveals reductive genome evolution in fornicate parasites.</title>
        <authorList>
            <person name="Tanifuji G."/>
            <person name="Takabayashi S."/>
            <person name="Kume K."/>
            <person name="Takagi M."/>
            <person name="Nakayama T."/>
            <person name="Kamikawa R."/>
            <person name="Inagaki Y."/>
            <person name="Hashimoto T."/>
        </authorList>
    </citation>
    <scope>NUCLEOTIDE SEQUENCE [LARGE SCALE GENOMIC DNA]</scope>
    <source>
        <strain evidence="2">NY0173</strain>
    </source>
</reference>
<feature type="region of interest" description="Disordered" evidence="1">
    <location>
        <begin position="114"/>
        <end position="175"/>
    </location>
</feature>
<comment type="caution">
    <text evidence="2">The sequence shown here is derived from an EMBL/GenBank/DDBJ whole genome shotgun (WGS) entry which is preliminary data.</text>
</comment>
<sequence length="1100" mass="120562">MLKDTHKRDLSGTSSKCRYFRSLYLSDVYRTLVADMTRPLFTETLTSMIKAVLPRGEWLQSLIPLSALALSDTHADPLPIASLFAELEDAVQCFLSLVVNAMVVNRDMEAMLPHRHSRRGQAGSHTPLGSTMSTRHTPLGSTMSSVSQLMGMSVTPMATPSPGHSRGHSPSGSFDGSVFEAGAPPLIDLGQRDMDAAALRPSVQALLMEVMQVCAVSGCTNILHLRSSLEGTGSDDKLLFTVQEPLSYKPAYPGIGTLFRHCEYLFDQYGLTLSAETLQASLDAAVTVTNETVDTQAACAVRSVFEVSSCVERVSLVTGTDIPVSLVERLQTVPAYSDAYLAHAIKQILFSAPGDLRFASMMRPDTEAFIMVKTLLSHMVGSASTVSGQTNHSVIKSPLLLHDLLRSNRTVLYPLISAFCGVFQLESLLVVDASLGHFSPLSSTLGVILSSVHGLRDIPLAMYRVLLDRIVGVLGWVRGCISAEASRVFASVLDRMPAVVDVLQLDKKESSSKAYNILHMVQLLLISYSATYYEQPVEGENIATKEMCLQQGITGAMQRVVEYLHDPQSTLKAYSTKAKGVSPHIATEPEFYFGAYLVMASALGPTTHGYVNFTQLFLRWFAGTDGLNASWDGPLTKYILLVLNGTLSSSTGTIVTPAMPVPFCSWVIGQLKSVRDPSDIVSLSDMVPEADEDVVEWSCWNPSQRGVDAAGVPLAYNVLRAYQSEHIKLFKSCRDSKGLAMAVRGMSVYLSTNKANTALNHIDSVRTAYFRTTVPYGAGIVCGRLAKEQAYLKKQVFIKETCDIIQSSSTSVREFVAGMIEACDKSQDEAIKTFLSLKTLHKPLDSVFVQFGGLPAGTEERAGLPLPPFVHGWSVGNDPWLPKWGQFLQLTRTHSADQNVLIKQWLGLFKKKEAPILRMFIATLAFYHYYDAPGCFGPNLPSRAKLVAASRALDNSYMNGIEHAYIVMLSDPRQAPVWNTSEPDFKYLRRNHNVMQELYTVPGQVVDADDDEQRSHRFFRQAIALCIIYGLGVNRSGAHWSRTMIEKYIDLKGCFLIGHAWNSPVGNGIHIDCGMKDAKFSSTVTAEAMSVRSLGPLATR</sequence>
<protein>
    <submittedName>
        <fullName evidence="2">Uncharacterized protein</fullName>
    </submittedName>
</protein>
<proteinExistence type="predicted"/>
<evidence type="ECO:0000313" key="3">
    <source>
        <dbReference type="Proteomes" id="UP000265618"/>
    </source>
</evidence>
<name>A0A9K3CRL1_9EUKA</name>